<dbReference type="GO" id="GO:0016887">
    <property type="term" value="F:ATP hydrolysis activity"/>
    <property type="evidence" value="ECO:0007669"/>
    <property type="project" value="InterPro"/>
</dbReference>
<dbReference type="Gene3D" id="3.30.450.380">
    <property type="match status" value="1"/>
</dbReference>
<dbReference type="Pfam" id="PF00437">
    <property type="entry name" value="T2SSE"/>
    <property type="match status" value="1"/>
</dbReference>
<keyword evidence="3" id="KW-0808">Transferase</keyword>
<dbReference type="Gene3D" id="3.40.50.300">
    <property type="entry name" value="P-loop containing nucleotide triphosphate hydrolases"/>
    <property type="match status" value="1"/>
</dbReference>
<evidence type="ECO:0000313" key="3">
    <source>
        <dbReference type="EMBL" id="GHI47781.1"/>
    </source>
</evidence>
<name>A0A126Y637_9ACTN</name>
<reference evidence="5" key="2">
    <citation type="journal article" date="2019" name="Microbiol. Resour. Announc.">
        <title>Draft Genomic Sequences of Streptomyces misionensis and Streptomyces albidoflavus, bacteria applied for phytopathogen biocontrol.</title>
        <authorList>
            <person name="Pylro V."/>
            <person name="Dias A."/>
            <person name="Andreote F."/>
            <person name="Varani A."/>
            <person name="Andreote C."/>
            <person name="Bernardo E."/>
            <person name="Martins T."/>
        </authorList>
    </citation>
    <scope>NUCLEOTIDE SEQUENCE</scope>
    <source>
        <strain evidence="5">77</strain>
    </source>
</reference>
<protein>
    <submittedName>
        <fullName evidence="4">CpaF family protein</fullName>
    </submittedName>
    <submittedName>
        <fullName evidence="3">Protein kinase</fullName>
    </submittedName>
</protein>
<evidence type="ECO:0000313" key="5">
    <source>
        <dbReference type="EMBL" id="TWV24400.1"/>
    </source>
</evidence>
<accession>A0A126Y637</accession>
<dbReference type="Proteomes" id="UP000292095">
    <property type="component" value="Unassembled WGS sequence"/>
</dbReference>
<gene>
    <name evidence="4" type="ORF">C0Q91_19255</name>
    <name evidence="5" type="ORF">FRZ02_15245</name>
    <name evidence="3" type="ORF">ScoT_39550</name>
</gene>
<comment type="caution">
    <text evidence="4">The sequence shown here is derived from an EMBL/GenBank/DDBJ whole genome shotgun (WGS) entry which is preliminary data.</text>
</comment>
<evidence type="ECO:0000259" key="2">
    <source>
        <dbReference type="Pfam" id="PF00437"/>
    </source>
</evidence>
<dbReference type="KEGG" id="salb:XNR_3612"/>
<dbReference type="EMBL" id="BNDZ01000005">
    <property type="protein sequence ID" value="GHI47781.1"/>
    <property type="molecule type" value="Genomic_DNA"/>
</dbReference>
<dbReference type="GO" id="GO:0016301">
    <property type="term" value="F:kinase activity"/>
    <property type="evidence" value="ECO:0007669"/>
    <property type="project" value="UniProtKB-KW"/>
</dbReference>
<dbReference type="FunFam" id="3.30.450.380:FF:000004">
    <property type="entry name" value="Type II secretion system protein E"/>
    <property type="match status" value="1"/>
</dbReference>
<feature type="domain" description="Bacterial type II secretion system protein E" evidence="2">
    <location>
        <begin position="89"/>
        <end position="349"/>
    </location>
</feature>
<reference evidence="4 6" key="1">
    <citation type="submission" date="2017-12" db="EMBL/GenBank/DDBJ databases">
        <title>Population genomics insights into the ecological differentiation and adaptive evolution in streptomycetes.</title>
        <authorList>
            <person name="Li Y."/>
            <person name="Huang Y."/>
        </authorList>
    </citation>
    <scope>NUCLEOTIDE SEQUENCE [LARGE SCALE GENOMIC DNA]</scope>
    <source>
        <strain evidence="4 6">FXJ.2339</strain>
    </source>
</reference>
<dbReference type="AlphaFoldDB" id="A0A126Y637"/>
<dbReference type="InterPro" id="IPR001482">
    <property type="entry name" value="T2SS/T4SS_dom"/>
</dbReference>
<accession>A0A2A2UPR7</accession>
<dbReference type="InterPro" id="IPR027417">
    <property type="entry name" value="P-loop_NTPase"/>
</dbReference>
<dbReference type="PANTHER" id="PTHR30486:SF6">
    <property type="entry name" value="TYPE IV PILUS RETRACTATION ATPASE PILT"/>
    <property type="match status" value="1"/>
</dbReference>
<dbReference type="Proteomes" id="UP000318052">
    <property type="component" value="Unassembled WGS sequence"/>
</dbReference>
<reference evidence="3" key="4">
    <citation type="submission" date="2022-09" db="EMBL/GenBank/DDBJ databases">
        <title>Whole genome shotgun sequence of Streptomyces albidoflavus NBRC 12854.</title>
        <authorList>
            <person name="Komaki H."/>
            <person name="Tamura T."/>
        </authorList>
    </citation>
    <scope>NUCLEOTIDE SEQUENCE</scope>
    <source>
        <strain evidence="3">NBRC 12854</strain>
    </source>
</reference>
<dbReference type="SUPFAM" id="SSF52540">
    <property type="entry name" value="P-loop containing nucleoside triphosphate hydrolases"/>
    <property type="match status" value="1"/>
</dbReference>
<proteinExistence type="inferred from homology"/>
<dbReference type="PANTHER" id="PTHR30486">
    <property type="entry name" value="TWITCHING MOTILITY PROTEIN PILT"/>
    <property type="match status" value="1"/>
</dbReference>
<dbReference type="EMBL" id="PKLK01000023">
    <property type="protein sequence ID" value="RZE37346.1"/>
    <property type="molecule type" value="Genomic_DNA"/>
</dbReference>
<dbReference type="EMBL" id="VOGX01000022">
    <property type="protein sequence ID" value="TWV24400.1"/>
    <property type="molecule type" value="Genomic_DNA"/>
</dbReference>
<dbReference type="InterPro" id="IPR050921">
    <property type="entry name" value="T4SS_GSP_E_ATPase"/>
</dbReference>
<organism evidence="4 6">
    <name type="scientific">Streptomyces albidoflavus</name>
    <dbReference type="NCBI Taxonomy" id="1886"/>
    <lineage>
        <taxon>Bacteria</taxon>
        <taxon>Bacillati</taxon>
        <taxon>Actinomycetota</taxon>
        <taxon>Actinomycetes</taxon>
        <taxon>Kitasatosporales</taxon>
        <taxon>Streptomycetaceae</taxon>
        <taxon>Streptomyces</taxon>
        <taxon>Streptomyces albidoflavus group</taxon>
    </lineage>
</organism>
<keyword evidence="7" id="KW-1185">Reference proteome</keyword>
<evidence type="ECO:0000256" key="1">
    <source>
        <dbReference type="ARBA" id="ARBA00006611"/>
    </source>
</evidence>
<evidence type="ECO:0000313" key="4">
    <source>
        <dbReference type="EMBL" id="RZE37346.1"/>
    </source>
</evidence>
<evidence type="ECO:0000313" key="6">
    <source>
        <dbReference type="Proteomes" id="UP000292095"/>
    </source>
</evidence>
<keyword evidence="3" id="KW-0418">Kinase</keyword>
<evidence type="ECO:0000313" key="7">
    <source>
        <dbReference type="Proteomes" id="UP000318052"/>
    </source>
</evidence>
<dbReference type="Proteomes" id="UP001051844">
    <property type="component" value="Unassembled WGS sequence"/>
</dbReference>
<dbReference type="RefSeq" id="WP_008415868.1">
    <property type="nucleotide sequence ID" value="NC_020990.1"/>
</dbReference>
<reference evidence="5" key="3">
    <citation type="submission" date="2019-07" db="EMBL/GenBank/DDBJ databases">
        <authorList>
            <person name="Pylro V."/>
            <person name="Dias A."/>
            <person name="Andreote F."/>
            <person name="Varani A."/>
            <person name="Andreote C."/>
            <person name="Bernardo E."/>
            <person name="Martins T."/>
        </authorList>
    </citation>
    <scope>NUCLEOTIDE SEQUENCE</scope>
    <source>
        <strain evidence="5">77</strain>
    </source>
</reference>
<comment type="similarity">
    <text evidence="1">Belongs to the GSP E family.</text>
</comment>
<dbReference type="FunFam" id="3.40.50.300:FF:001325">
    <property type="entry name" value="Type II secretion system protein E"/>
    <property type="match status" value="1"/>
</dbReference>
<dbReference type="CDD" id="cd01130">
    <property type="entry name" value="VirB11-like_ATPase"/>
    <property type="match status" value="1"/>
</dbReference>
<sequence>MSVDHQLVKRFRQEAGDRIAEQRRLDQISGVAAMSGEDERQYARAVIAQILEEYARAEINAGRTPLDAETEEQYAAAVHAALFGVGRLQPLLDDPEVENIDINGADQVFVGYADGREAKVDPVAESDEELVELIQILGAYSGLSSRPFDSANPQLDLRLPDGSRLSAVMDVTRRPALSIRRARMGKVFMSDLVGNGTLTPEVGHFLACAVRARKNIMIAGATNAGKTTLLRALANEIPPAERLITVERALELGLDTFADLHPNVVAFEERLPNSEGQGMISMAELVRRSLRMNPSRVIVGEVLGDEIVTMLNAMSQGNDGSLSTIHANSSHEVFNRISTYALQASERLPIEASQMLVAGAVNFVVFIQRRNNYQTGGRLQRMVTSIREVNGVDGRVLSSEIFAETPDGRVVPHAPIACLDDLVAFGYRGNWA</sequence>